<evidence type="ECO:0000256" key="1">
    <source>
        <dbReference type="ARBA" id="ARBA00022729"/>
    </source>
</evidence>
<dbReference type="Pfam" id="PF04355">
    <property type="entry name" value="BamE"/>
    <property type="match status" value="1"/>
</dbReference>
<dbReference type="PANTHER" id="PTHR37482:SF1">
    <property type="entry name" value="OUTER MEMBRANE PROTEIN ASSEMBLY FACTOR BAME"/>
    <property type="match status" value="1"/>
</dbReference>
<evidence type="ECO:0000259" key="6">
    <source>
        <dbReference type="Pfam" id="PF04355"/>
    </source>
</evidence>
<gene>
    <name evidence="4" type="primary">bamE</name>
    <name evidence="7" type="ORF">VZ94_20265</name>
</gene>
<dbReference type="AlphaFoldDB" id="A0A0F3IEH6"/>
<dbReference type="EMBL" id="LAJX01000287">
    <property type="protein sequence ID" value="KJV05151.1"/>
    <property type="molecule type" value="Genomic_DNA"/>
</dbReference>
<dbReference type="InterPro" id="IPR037873">
    <property type="entry name" value="BamE-like"/>
</dbReference>
<feature type="signal peptide" evidence="5">
    <location>
        <begin position="1"/>
        <end position="24"/>
    </location>
</feature>
<proteinExistence type="inferred from homology"/>
<evidence type="ECO:0000256" key="3">
    <source>
        <dbReference type="ARBA" id="ARBA00023237"/>
    </source>
</evidence>
<feature type="domain" description="Outer membrane protein assembly factor BamE" evidence="6">
    <location>
        <begin position="37"/>
        <end position="102"/>
    </location>
</feature>
<accession>A0A0F3IEH6</accession>
<evidence type="ECO:0000256" key="5">
    <source>
        <dbReference type="SAM" id="SignalP"/>
    </source>
</evidence>
<dbReference type="GO" id="GO:0051205">
    <property type="term" value="P:protein insertion into membrane"/>
    <property type="evidence" value="ECO:0007669"/>
    <property type="project" value="UniProtKB-UniRule"/>
</dbReference>
<evidence type="ECO:0000313" key="7">
    <source>
        <dbReference type="EMBL" id="KJV05151.1"/>
    </source>
</evidence>
<comment type="similarity">
    <text evidence="4">Belongs to the BamE family.</text>
</comment>
<comment type="function">
    <text evidence="4">Part of the outer membrane protein assembly complex, which is involved in assembly and insertion of beta-barrel proteins into the outer membrane.</text>
</comment>
<comment type="caution">
    <text evidence="7">The sequence shown here is derived from an EMBL/GenBank/DDBJ whole genome shotgun (WGS) entry which is preliminary data.</text>
</comment>
<keyword evidence="1 4" id="KW-0732">Signal</keyword>
<evidence type="ECO:0000256" key="2">
    <source>
        <dbReference type="ARBA" id="ARBA00023136"/>
    </source>
</evidence>
<dbReference type="InterPro" id="IPR026592">
    <property type="entry name" value="BamE"/>
</dbReference>
<dbReference type="GO" id="GO:1990063">
    <property type="term" value="C:Bam protein complex"/>
    <property type="evidence" value="ECO:0007669"/>
    <property type="project" value="TreeGrafter"/>
</dbReference>
<feature type="chain" id="PRO_5008987271" description="Outer membrane protein assembly factor BamE" evidence="5">
    <location>
        <begin position="25"/>
        <end position="170"/>
    </location>
</feature>
<comment type="subcellular location">
    <subcellularLocation>
        <location evidence="4">Cell outer membrane</location>
        <topology evidence="4">Lipid-anchor</topology>
    </subcellularLocation>
</comment>
<reference evidence="7 8" key="2">
    <citation type="journal article" date="2016" name="Microb. Ecol.">
        <title>Genome Characteristics of a Novel Type I Methanotroph (Sn10-6) Isolated from a Flooded Indian Rice Field.</title>
        <authorList>
            <person name="Rahalkar M.C."/>
            <person name="Pandit P.S."/>
            <person name="Dhakephalkar P.K."/>
            <person name="Pore S."/>
            <person name="Arora P."/>
            <person name="Kapse N."/>
        </authorList>
    </citation>
    <scope>NUCLEOTIDE SEQUENCE [LARGE SCALE GENOMIC DNA]</scope>
    <source>
        <strain evidence="7 8">Sn10-6</strain>
    </source>
</reference>
<dbReference type="GO" id="GO:0043165">
    <property type="term" value="P:Gram-negative-bacterium-type cell outer membrane assembly"/>
    <property type="evidence" value="ECO:0007669"/>
    <property type="project" value="UniProtKB-UniRule"/>
</dbReference>
<comment type="subunit">
    <text evidence="4">Part of the Bam complex.</text>
</comment>
<dbReference type="GO" id="GO:0030674">
    <property type="term" value="F:protein-macromolecule adaptor activity"/>
    <property type="evidence" value="ECO:0007669"/>
    <property type="project" value="TreeGrafter"/>
</dbReference>
<reference evidence="8" key="1">
    <citation type="submission" date="2015-03" db="EMBL/GenBank/DDBJ databases">
        <title>Draft genome sequence of a novel methanotroph (Sn10-6) isolated from flooded ricefield rhizosphere in India.</title>
        <authorList>
            <person name="Pandit P.S."/>
            <person name="Pore S.D."/>
            <person name="Arora P."/>
            <person name="Kapse N.G."/>
            <person name="Dhakephalkar P.K."/>
            <person name="Rahalkar M.C."/>
        </authorList>
    </citation>
    <scope>NUCLEOTIDE SEQUENCE [LARGE SCALE GENOMIC DNA]</scope>
    <source>
        <strain evidence="8">Sn10-6</strain>
    </source>
</reference>
<dbReference type="Gene3D" id="3.30.1450.10">
    <property type="match status" value="1"/>
</dbReference>
<protein>
    <recommendedName>
        <fullName evidence="4">Outer membrane protein assembly factor BamE</fullName>
    </recommendedName>
</protein>
<keyword evidence="4" id="KW-0449">Lipoprotein</keyword>
<keyword evidence="2 4" id="KW-0472">Membrane</keyword>
<organism evidence="7 8">
    <name type="scientific">Methylocucumis oryzae</name>
    <dbReference type="NCBI Taxonomy" id="1632867"/>
    <lineage>
        <taxon>Bacteria</taxon>
        <taxon>Pseudomonadati</taxon>
        <taxon>Pseudomonadota</taxon>
        <taxon>Gammaproteobacteria</taxon>
        <taxon>Methylococcales</taxon>
        <taxon>Methylococcaceae</taxon>
        <taxon>Methylocucumis</taxon>
    </lineage>
</organism>
<keyword evidence="3 4" id="KW-0998">Cell outer membrane</keyword>
<dbReference type="PANTHER" id="PTHR37482">
    <property type="entry name" value="OUTER MEMBRANE PROTEIN ASSEMBLY FACTOR BAME"/>
    <property type="match status" value="1"/>
</dbReference>
<dbReference type="RefSeq" id="WP_045780621.1">
    <property type="nucleotide sequence ID" value="NZ_LAJX01000287.1"/>
</dbReference>
<dbReference type="PATRIC" id="fig|1632867.3.peg.3479"/>
<name>A0A0F3IEH6_9GAMM</name>
<dbReference type="InterPro" id="IPR007450">
    <property type="entry name" value="BamE_dom"/>
</dbReference>
<dbReference type="Proteomes" id="UP000033684">
    <property type="component" value="Unassembled WGS sequence"/>
</dbReference>
<sequence>MTKAFICCCVISSVALIACSPVLNHLPGVYSLDIQQGNIIDQAMIDQLRPGMSKRQVLYIMGSPMLVDALHQSRWDYLYTEKSPDGEKTRKRITLLFNKDDLIGLQGDLKPNAVPVVKTGETTVEIPKRDLEKTLWEKITGLFDYDASDGVPTKKATTDASSGNIANSPY</sequence>
<dbReference type="PROSITE" id="PS51257">
    <property type="entry name" value="PROKAR_LIPOPROTEIN"/>
    <property type="match status" value="1"/>
</dbReference>
<keyword evidence="4" id="KW-0564">Palmitate</keyword>
<evidence type="ECO:0000256" key="4">
    <source>
        <dbReference type="HAMAP-Rule" id="MF_00925"/>
    </source>
</evidence>
<dbReference type="OrthoDB" id="9808250at2"/>
<dbReference type="HAMAP" id="MF_00925">
    <property type="entry name" value="OM_assembly_BamE"/>
    <property type="match status" value="1"/>
</dbReference>
<keyword evidence="8" id="KW-1185">Reference proteome</keyword>
<evidence type="ECO:0000313" key="8">
    <source>
        <dbReference type="Proteomes" id="UP000033684"/>
    </source>
</evidence>